<feature type="compositionally biased region" description="Basic and acidic residues" evidence="1">
    <location>
        <begin position="68"/>
        <end position="81"/>
    </location>
</feature>
<gene>
    <name evidence="2" type="ORF">M404DRAFT_6267</name>
</gene>
<feature type="compositionally biased region" description="Basic and acidic residues" evidence="1">
    <location>
        <begin position="1"/>
        <end position="11"/>
    </location>
</feature>
<accession>A0A0C3PYH3</accession>
<reference evidence="3" key="2">
    <citation type="submission" date="2015-01" db="EMBL/GenBank/DDBJ databases">
        <title>Evolutionary Origins and Diversification of the Mycorrhizal Mutualists.</title>
        <authorList>
            <consortium name="DOE Joint Genome Institute"/>
            <consortium name="Mycorrhizal Genomics Consortium"/>
            <person name="Kohler A."/>
            <person name="Kuo A."/>
            <person name="Nagy L.G."/>
            <person name="Floudas D."/>
            <person name="Copeland A."/>
            <person name="Barry K.W."/>
            <person name="Cichocki N."/>
            <person name="Veneault-Fourrey C."/>
            <person name="LaButti K."/>
            <person name="Lindquist E.A."/>
            <person name="Lipzen A."/>
            <person name="Lundell T."/>
            <person name="Morin E."/>
            <person name="Murat C."/>
            <person name="Riley R."/>
            <person name="Ohm R."/>
            <person name="Sun H."/>
            <person name="Tunlid A."/>
            <person name="Henrissat B."/>
            <person name="Grigoriev I.V."/>
            <person name="Hibbett D.S."/>
            <person name="Martin F."/>
        </authorList>
    </citation>
    <scope>NUCLEOTIDE SEQUENCE [LARGE SCALE GENOMIC DNA]</scope>
    <source>
        <strain evidence="3">Marx 270</strain>
    </source>
</reference>
<reference evidence="2 3" key="1">
    <citation type="submission" date="2014-04" db="EMBL/GenBank/DDBJ databases">
        <authorList>
            <consortium name="DOE Joint Genome Institute"/>
            <person name="Kuo A."/>
            <person name="Kohler A."/>
            <person name="Costa M.D."/>
            <person name="Nagy L.G."/>
            <person name="Floudas D."/>
            <person name="Copeland A."/>
            <person name="Barry K.W."/>
            <person name="Cichocki N."/>
            <person name="Veneault-Fourrey C."/>
            <person name="LaButti K."/>
            <person name="Lindquist E.A."/>
            <person name="Lipzen A."/>
            <person name="Lundell T."/>
            <person name="Morin E."/>
            <person name="Murat C."/>
            <person name="Sun H."/>
            <person name="Tunlid A."/>
            <person name="Henrissat B."/>
            <person name="Grigoriev I.V."/>
            <person name="Hibbett D.S."/>
            <person name="Martin F."/>
            <person name="Nordberg H.P."/>
            <person name="Cantor M.N."/>
            <person name="Hua S.X."/>
        </authorList>
    </citation>
    <scope>NUCLEOTIDE SEQUENCE [LARGE SCALE GENOMIC DNA]</scope>
    <source>
        <strain evidence="2 3">Marx 270</strain>
    </source>
</reference>
<dbReference type="InParanoid" id="A0A0C3PYH3"/>
<feature type="region of interest" description="Disordered" evidence="1">
    <location>
        <begin position="1"/>
        <end position="133"/>
    </location>
</feature>
<dbReference type="OrthoDB" id="2850836at2759"/>
<organism evidence="2 3">
    <name type="scientific">Pisolithus tinctorius Marx 270</name>
    <dbReference type="NCBI Taxonomy" id="870435"/>
    <lineage>
        <taxon>Eukaryota</taxon>
        <taxon>Fungi</taxon>
        <taxon>Dikarya</taxon>
        <taxon>Basidiomycota</taxon>
        <taxon>Agaricomycotina</taxon>
        <taxon>Agaricomycetes</taxon>
        <taxon>Agaricomycetidae</taxon>
        <taxon>Boletales</taxon>
        <taxon>Sclerodermatineae</taxon>
        <taxon>Pisolithaceae</taxon>
        <taxon>Pisolithus</taxon>
    </lineage>
</organism>
<evidence type="ECO:0000313" key="3">
    <source>
        <dbReference type="Proteomes" id="UP000054217"/>
    </source>
</evidence>
<evidence type="ECO:0000313" key="2">
    <source>
        <dbReference type="EMBL" id="KIO14249.1"/>
    </source>
</evidence>
<sequence length="133" mass="14252">MPSNDIKKEEMPGLQCNQEASPPVGENRMYQALFPPKSATLPATLRNHEHTNDPSQTPPPPAPGAHYKSPEGYKGEAKTSPERAQGAIPDAGETKGGVALDPNSHPHPGPQPTPQRTNPENGSVYSKSKKHYA</sequence>
<dbReference type="AlphaFoldDB" id="A0A0C3PYH3"/>
<dbReference type="Proteomes" id="UP000054217">
    <property type="component" value="Unassembled WGS sequence"/>
</dbReference>
<evidence type="ECO:0000256" key="1">
    <source>
        <dbReference type="SAM" id="MobiDB-lite"/>
    </source>
</evidence>
<dbReference type="EMBL" id="KN831945">
    <property type="protein sequence ID" value="KIO14249.1"/>
    <property type="molecule type" value="Genomic_DNA"/>
</dbReference>
<feature type="compositionally biased region" description="Polar residues" evidence="1">
    <location>
        <begin position="114"/>
        <end position="126"/>
    </location>
</feature>
<protein>
    <submittedName>
        <fullName evidence="2">Uncharacterized protein</fullName>
    </submittedName>
</protein>
<proteinExistence type="predicted"/>
<keyword evidence="3" id="KW-1185">Reference proteome</keyword>
<dbReference type="HOGENOM" id="CLU_1907529_0_0_1"/>
<name>A0A0C3PYH3_PISTI</name>